<dbReference type="GeneID" id="18929077"/>
<sequence>MLRADSDDDIGSEVVRKRHKADDNSATDLAQLRAYFLPPVHRHDDDQTKAPLSYACRFCHRGEKDPVRVSLSNLTGNLQSHRDGYTAVGRSDKGCPGRLKAKEDKSLGVPLSVAERRFNEKKKLGPLDGFVTTTPGAKFNNVTFNQMACTWL</sequence>
<evidence type="ECO:0000313" key="2">
    <source>
        <dbReference type="Proteomes" id="UP000001072"/>
    </source>
</evidence>
<reference evidence="2" key="1">
    <citation type="journal article" date="2011" name="Proc. Natl. Acad. Sci. U.S.A.">
        <title>Obligate biotrophy features unraveled by the genomic analysis of rust fungi.</title>
        <authorList>
            <person name="Duplessis S."/>
            <person name="Cuomo C.A."/>
            <person name="Lin Y.-C."/>
            <person name="Aerts A."/>
            <person name="Tisserant E."/>
            <person name="Veneault-Fourrey C."/>
            <person name="Joly D.L."/>
            <person name="Hacquard S."/>
            <person name="Amselem J."/>
            <person name="Cantarel B.L."/>
            <person name="Chiu R."/>
            <person name="Coutinho P.M."/>
            <person name="Feau N."/>
            <person name="Field M."/>
            <person name="Frey P."/>
            <person name="Gelhaye E."/>
            <person name="Goldberg J."/>
            <person name="Grabherr M.G."/>
            <person name="Kodira C.D."/>
            <person name="Kohler A."/>
            <person name="Kuees U."/>
            <person name="Lindquist E.A."/>
            <person name="Lucas S.M."/>
            <person name="Mago R."/>
            <person name="Mauceli E."/>
            <person name="Morin E."/>
            <person name="Murat C."/>
            <person name="Pangilinan J.L."/>
            <person name="Park R."/>
            <person name="Pearson M."/>
            <person name="Quesneville H."/>
            <person name="Rouhier N."/>
            <person name="Sakthikumar S."/>
            <person name="Salamov A.A."/>
            <person name="Schmutz J."/>
            <person name="Selles B."/>
            <person name="Shapiro H."/>
            <person name="Tanguay P."/>
            <person name="Tuskan G.A."/>
            <person name="Henrissat B."/>
            <person name="Van de Peer Y."/>
            <person name="Rouze P."/>
            <person name="Ellis J.G."/>
            <person name="Dodds P.N."/>
            <person name="Schein J.E."/>
            <person name="Zhong S."/>
            <person name="Hamelin R.C."/>
            <person name="Grigoriev I.V."/>
            <person name="Szabo L.J."/>
            <person name="Martin F."/>
        </authorList>
    </citation>
    <scope>NUCLEOTIDE SEQUENCE [LARGE SCALE GENOMIC DNA]</scope>
    <source>
        <strain evidence="2">98AG31 / pathotype 3-4-7</strain>
    </source>
</reference>
<name>F4RXI3_MELLP</name>
<organism evidence="2">
    <name type="scientific">Melampsora larici-populina (strain 98AG31 / pathotype 3-4-7)</name>
    <name type="common">Poplar leaf rust fungus</name>
    <dbReference type="NCBI Taxonomy" id="747676"/>
    <lineage>
        <taxon>Eukaryota</taxon>
        <taxon>Fungi</taxon>
        <taxon>Dikarya</taxon>
        <taxon>Basidiomycota</taxon>
        <taxon>Pucciniomycotina</taxon>
        <taxon>Pucciniomycetes</taxon>
        <taxon>Pucciniales</taxon>
        <taxon>Melampsoraceae</taxon>
        <taxon>Melampsora</taxon>
    </lineage>
</organism>
<keyword evidence="2" id="KW-1185">Reference proteome</keyword>
<dbReference type="Proteomes" id="UP000001072">
    <property type="component" value="Unassembled WGS sequence"/>
</dbReference>
<dbReference type="VEuPathDB" id="FungiDB:MELLADRAFT_57032"/>
<dbReference type="OrthoDB" id="2503229at2759"/>
<gene>
    <name evidence="1" type="ORF">MELLADRAFT_57032</name>
</gene>
<dbReference type="EMBL" id="GL883127">
    <property type="protein sequence ID" value="EGG02980.1"/>
    <property type="molecule type" value="Genomic_DNA"/>
</dbReference>
<proteinExistence type="predicted"/>
<dbReference type="InParanoid" id="F4RXI3"/>
<dbReference type="KEGG" id="mlr:MELLADRAFT_57032"/>
<feature type="non-terminal residue" evidence="1">
    <location>
        <position position="152"/>
    </location>
</feature>
<protein>
    <submittedName>
        <fullName evidence="1">Uncharacterized protein</fullName>
    </submittedName>
</protein>
<accession>F4RXI3</accession>
<evidence type="ECO:0000313" key="1">
    <source>
        <dbReference type="EMBL" id="EGG02980.1"/>
    </source>
</evidence>
<dbReference type="RefSeq" id="XP_007413773.1">
    <property type="nucleotide sequence ID" value="XM_007413711.1"/>
</dbReference>
<dbReference type="AlphaFoldDB" id="F4RXI3"/>
<dbReference type="HOGENOM" id="CLU_145147_0_0_1"/>